<evidence type="ECO:0000313" key="1">
    <source>
        <dbReference type="EMBL" id="EGD56755.1"/>
    </source>
</evidence>
<organism evidence="1 2">
    <name type="scientific">Gordonia neofelifaecis NRRL B-59395</name>
    <dbReference type="NCBI Taxonomy" id="644548"/>
    <lineage>
        <taxon>Bacteria</taxon>
        <taxon>Bacillati</taxon>
        <taxon>Actinomycetota</taxon>
        <taxon>Actinomycetes</taxon>
        <taxon>Mycobacteriales</taxon>
        <taxon>Gordoniaceae</taxon>
        <taxon>Gordonia</taxon>
    </lineage>
</organism>
<keyword evidence="2" id="KW-1185">Reference proteome</keyword>
<name>F1YEC2_9ACTN</name>
<dbReference type="Proteomes" id="UP000035065">
    <property type="component" value="Unassembled WGS sequence"/>
</dbReference>
<comment type="caution">
    <text evidence="1">The sequence shown here is derived from an EMBL/GenBank/DDBJ whole genome shotgun (WGS) entry which is preliminary data.</text>
</comment>
<protein>
    <submittedName>
        <fullName evidence="1">Uncharacterized protein</fullName>
    </submittedName>
</protein>
<reference evidence="1 2" key="1">
    <citation type="journal article" date="2011" name="J. Bacteriol.">
        <title>Draft Genome Sequence of Gordonia neofelifaecis NRRL B-59395, a Cholesterol-Degrading Actinomycete.</title>
        <authorList>
            <person name="Ge F."/>
            <person name="Li W."/>
            <person name="Chen G."/>
            <person name="Liu Y."/>
            <person name="Zhang G."/>
            <person name="Yong B."/>
            <person name="Wang Q."/>
            <person name="Wang N."/>
            <person name="Huang Z."/>
            <person name="Li W."/>
            <person name="Wang J."/>
            <person name="Wu C."/>
            <person name="Xie Q."/>
            <person name="Liu G."/>
        </authorList>
    </citation>
    <scope>NUCLEOTIDE SEQUENCE [LARGE SCALE GENOMIC DNA]</scope>
    <source>
        <strain evidence="1 2">NRRL B-59395</strain>
    </source>
</reference>
<dbReference type="RefSeq" id="WP_009677320.1">
    <property type="nucleotide sequence ID" value="NZ_AEUD01000001.1"/>
</dbReference>
<gene>
    <name evidence="1" type="ORF">SCNU_00215</name>
</gene>
<dbReference type="EMBL" id="AEUD01000001">
    <property type="protein sequence ID" value="EGD56755.1"/>
    <property type="molecule type" value="Genomic_DNA"/>
</dbReference>
<accession>F1YEC2</accession>
<sequence>MSGRSAAKEVLPGSAVGHVPDAIAVLSEHRLHHFDVRGVTRIFELALDDSGRSMLRRGDDVWQRATSRFVDDDTIEGTAGPSYDGGGTWQHAANARLKSDMGAAWTSCRAGGRS</sequence>
<evidence type="ECO:0000313" key="2">
    <source>
        <dbReference type="Proteomes" id="UP000035065"/>
    </source>
</evidence>
<proteinExistence type="predicted"/>
<dbReference type="OrthoDB" id="4210699at2"/>
<dbReference type="AlphaFoldDB" id="F1YEC2"/>